<dbReference type="CDD" id="cd20587">
    <property type="entry name" value="CYCLIN_AcCycT_rpt1"/>
    <property type="match status" value="1"/>
</dbReference>
<dbReference type="AlphaFoldDB" id="A0A5N6Q9Z4"/>
<dbReference type="Gene3D" id="1.10.472.10">
    <property type="entry name" value="Cyclin-like"/>
    <property type="match status" value="2"/>
</dbReference>
<dbReference type="Proteomes" id="UP000327013">
    <property type="component" value="Chromosome 1"/>
</dbReference>
<proteinExistence type="inferred from homology"/>
<comment type="similarity">
    <text evidence="6">Belongs to the cyclin family. Cyclin T subfamily.</text>
</comment>
<evidence type="ECO:0000256" key="2">
    <source>
        <dbReference type="ARBA" id="ARBA00022618"/>
    </source>
</evidence>
<feature type="region of interest" description="Disordered" evidence="8">
    <location>
        <begin position="540"/>
        <end position="599"/>
    </location>
</feature>
<dbReference type="EMBL" id="CM017321">
    <property type="protein sequence ID" value="KAE7995995.1"/>
    <property type="molecule type" value="Genomic_DNA"/>
</dbReference>
<keyword evidence="3 7" id="KW-0195">Cyclin</keyword>
<feature type="region of interest" description="Disordered" evidence="8">
    <location>
        <begin position="640"/>
        <end position="722"/>
    </location>
</feature>
<keyword evidence="11" id="KW-1185">Reference proteome</keyword>
<dbReference type="GO" id="GO:0051301">
    <property type="term" value="P:cell division"/>
    <property type="evidence" value="ECO:0007669"/>
    <property type="project" value="UniProtKB-KW"/>
</dbReference>
<feature type="domain" description="Cyclin-like" evidence="9">
    <location>
        <begin position="360"/>
        <end position="445"/>
    </location>
</feature>
<dbReference type="FunFam" id="1.10.472.10:FF:000028">
    <property type="entry name" value="Cyclin-T1-5 like"/>
    <property type="match status" value="1"/>
</dbReference>
<dbReference type="OrthoDB" id="10264655at2759"/>
<dbReference type="FunFam" id="1.10.472.10:FF:000026">
    <property type="entry name" value="Cyclin-T1-5 like"/>
    <property type="match status" value="1"/>
</dbReference>
<dbReference type="GO" id="GO:0006357">
    <property type="term" value="P:regulation of transcription by RNA polymerase II"/>
    <property type="evidence" value="ECO:0007669"/>
    <property type="project" value="InterPro"/>
</dbReference>
<dbReference type="GO" id="GO:0016538">
    <property type="term" value="F:cyclin-dependent protein serine/threonine kinase regulator activity"/>
    <property type="evidence" value="ECO:0007669"/>
    <property type="project" value="InterPro"/>
</dbReference>
<dbReference type="SMART" id="SM00385">
    <property type="entry name" value="CYCLIN"/>
    <property type="match status" value="2"/>
</dbReference>
<name>A0A5N6Q9Z4_9ROSI</name>
<comment type="subunit">
    <text evidence="1">Interacts with the CDC2 protein kinase to form a serine/threonine kinase holoenzyme complex also known as maturation promoting factor (MPF). The cyclin subunit imparts substrate specificity to the complex.</text>
</comment>
<keyword evidence="2" id="KW-0132">Cell division</keyword>
<feature type="compositionally biased region" description="Basic and acidic residues" evidence="8">
    <location>
        <begin position="698"/>
        <end position="722"/>
    </location>
</feature>
<dbReference type="PANTHER" id="PTHR10026">
    <property type="entry name" value="CYCLIN"/>
    <property type="match status" value="1"/>
</dbReference>
<evidence type="ECO:0000256" key="8">
    <source>
        <dbReference type="SAM" id="MobiDB-lite"/>
    </source>
</evidence>
<protein>
    <recommendedName>
        <fullName evidence="5">B-like cyclin</fullName>
    </recommendedName>
</protein>
<feature type="region of interest" description="Disordered" evidence="8">
    <location>
        <begin position="451"/>
        <end position="514"/>
    </location>
</feature>
<dbReference type="InterPro" id="IPR013763">
    <property type="entry name" value="Cyclin-like_dom"/>
</dbReference>
<dbReference type="Pfam" id="PF21797">
    <property type="entry name" value="CycT2-like_C"/>
    <property type="match status" value="1"/>
</dbReference>
<dbReference type="InterPro" id="IPR036915">
    <property type="entry name" value="Cyclin-like_sf"/>
</dbReference>
<dbReference type="InterPro" id="IPR006671">
    <property type="entry name" value="Cyclin_N"/>
</dbReference>
<feature type="region of interest" description="Disordered" evidence="8">
    <location>
        <begin position="33"/>
        <end position="59"/>
    </location>
</feature>
<dbReference type="SUPFAM" id="SSF47954">
    <property type="entry name" value="Cyclin-like"/>
    <property type="match status" value="2"/>
</dbReference>
<evidence type="ECO:0000313" key="11">
    <source>
        <dbReference type="Proteomes" id="UP000327013"/>
    </source>
</evidence>
<evidence type="ECO:0000256" key="1">
    <source>
        <dbReference type="ARBA" id="ARBA00011177"/>
    </source>
</evidence>
<gene>
    <name evidence="10" type="ORF">FH972_000744</name>
</gene>
<organism evidence="10 11">
    <name type="scientific">Carpinus fangiana</name>
    <dbReference type="NCBI Taxonomy" id="176857"/>
    <lineage>
        <taxon>Eukaryota</taxon>
        <taxon>Viridiplantae</taxon>
        <taxon>Streptophyta</taxon>
        <taxon>Embryophyta</taxon>
        <taxon>Tracheophyta</taxon>
        <taxon>Spermatophyta</taxon>
        <taxon>Magnoliopsida</taxon>
        <taxon>eudicotyledons</taxon>
        <taxon>Gunneridae</taxon>
        <taxon>Pentapetalae</taxon>
        <taxon>rosids</taxon>
        <taxon>fabids</taxon>
        <taxon>Fagales</taxon>
        <taxon>Betulaceae</taxon>
        <taxon>Carpinus</taxon>
    </lineage>
</organism>
<evidence type="ECO:0000313" key="10">
    <source>
        <dbReference type="EMBL" id="KAE7995995.1"/>
    </source>
</evidence>
<evidence type="ECO:0000259" key="9">
    <source>
        <dbReference type="SMART" id="SM00385"/>
    </source>
</evidence>
<dbReference type="InterPro" id="IPR043198">
    <property type="entry name" value="Cyclin/Ssn8"/>
</dbReference>
<dbReference type="Pfam" id="PF00134">
    <property type="entry name" value="Cyclin_N"/>
    <property type="match status" value="1"/>
</dbReference>
<evidence type="ECO:0000256" key="5">
    <source>
        <dbReference type="ARBA" id="ARBA00032263"/>
    </source>
</evidence>
<evidence type="ECO:0000256" key="6">
    <source>
        <dbReference type="ARBA" id="ARBA00061204"/>
    </source>
</evidence>
<sequence>MGFGSPMDQDAAVYAAPKGMLRCGFLLRRSSGPGPKLDLVASRHGERSPNRGEPSSEKTELVKDVSSLVGFTSKDVVFSPVKFRCGLLSYGFTAPPEEAPGSSMLSYSGEVSPVLTSPALSGSDWTGDGVCDWDLTVQRWWFSSIQPIHCVSELLFVRKVPDFTRVAISLSIVLYFLKTDMAGLLSGESSHHVTSDGGSSRNSQDRQEEVGRWYMSKKEIEENSPSRRDAIDLKKETYLCKSYCTFLQDLGMRLKVPQVTIATAIIFCHRFFLRQSHAKNDRRTIATVCMFLAGKVEETPRPLKDVILVSYEIIHKKDPAAAQRIKQKEVYEQQKELILLGERVVLATLGFDFNVHHPYKPLVEAIKKFKVAQNALAQVAWNFVNDGLRTSLCLQFKPHHIAAGAIFLAAKFLKVKLPSDGEKVWWQEFDVTPRQLEEVSNQMLELYEQNRVPPSQGSEVEGRSHRAPSKPPAVNEEQASKQISSRLVPDHSSTDNHSMPPRSRQNRSNENGSAEMGSIITDHKVDVEIKDSQHAEHLLQKEIMREVPNRFKSGTEDQEKNAERNKSAEPGEWRDDVRNLELRDGPIGQSPKEALKMIDKDKVKAALEKRRKSRGEITRKKDVMDEDDLIERELEDGVELAVEGQSSRGLEVVGNAEEGEMLDEASPILNSRKRKGGSPLERQLEGKKRHDHMAGSIEDGHRMSRVSYGDREHRRHSQENHL</sequence>
<feature type="compositionally biased region" description="Basic and acidic residues" evidence="8">
    <location>
        <begin position="540"/>
        <end position="584"/>
    </location>
</feature>
<evidence type="ECO:0000256" key="4">
    <source>
        <dbReference type="ARBA" id="ARBA00023306"/>
    </source>
</evidence>
<evidence type="ECO:0000256" key="3">
    <source>
        <dbReference type="ARBA" id="ARBA00023127"/>
    </source>
</evidence>
<evidence type="ECO:0000256" key="7">
    <source>
        <dbReference type="RuleBase" id="RU000383"/>
    </source>
</evidence>
<feature type="compositionally biased region" description="Basic and acidic residues" evidence="8">
    <location>
        <begin position="41"/>
        <end position="59"/>
    </location>
</feature>
<feature type="domain" description="Cyclin-like" evidence="9">
    <location>
        <begin position="245"/>
        <end position="347"/>
    </location>
</feature>
<dbReference type="CDD" id="cd20588">
    <property type="entry name" value="CYCLIN_AcCycT_rpt2"/>
    <property type="match status" value="1"/>
</dbReference>
<reference evidence="10 11" key="1">
    <citation type="submission" date="2019-06" db="EMBL/GenBank/DDBJ databases">
        <title>A chromosomal-level reference genome of Carpinus fangiana (Coryloideae, Betulaceae).</title>
        <authorList>
            <person name="Yang X."/>
            <person name="Wang Z."/>
            <person name="Zhang L."/>
            <person name="Hao G."/>
            <person name="Liu J."/>
            <person name="Yang Y."/>
        </authorList>
    </citation>
    <scope>NUCLEOTIDE SEQUENCE [LARGE SCALE GENOMIC DNA]</scope>
    <source>
        <strain evidence="10">Cfa_2016G</strain>
        <tissue evidence="10">Leaf</tissue>
    </source>
</reference>
<accession>A0A5N6Q9Z4</accession>
<keyword evidence="4" id="KW-0131">Cell cycle</keyword>